<evidence type="ECO:0000313" key="1">
    <source>
        <dbReference type="EMBL" id="BBM87400.1"/>
    </source>
</evidence>
<dbReference type="AlphaFoldDB" id="A0A5S9ITQ7"/>
<dbReference type="EMBL" id="AP019860">
    <property type="protein sequence ID" value="BBM87400.1"/>
    <property type="molecule type" value="Genomic_DNA"/>
</dbReference>
<protein>
    <submittedName>
        <fullName evidence="1">Uncharacterized protein</fullName>
    </submittedName>
</protein>
<dbReference type="KEGG" id="uam:UABAM_05809"/>
<accession>A0A5S9ITQ7</accession>
<keyword evidence="2" id="KW-1185">Reference proteome</keyword>
<name>A0A5S9ITQ7_UABAM</name>
<proteinExistence type="predicted"/>
<gene>
    <name evidence="1" type="ORF">UABAM_05809</name>
</gene>
<dbReference type="RefSeq" id="WP_151971422.1">
    <property type="nucleotide sequence ID" value="NZ_AP019860.1"/>
</dbReference>
<dbReference type="Proteomes" id="UP000326354">
    <property type="component" value="Chromosome"/>
</dbReference>
<evidence type="ECO:0000313" key="2">
    <source>
        <dbReference type="Proteomes" id="UP000326354"/>
    </source>
</evidence>
<sequence length="382" mass="44069">MSKRFFLTLLVALFSLQIVVAEKKSRRWRLDFEMLEKPTRIIVTEPDGIQNVYWYFRYIVRNDTNQDINYSINIKLVVDKPAPGVTENKVPELFHNAKIPYDIENKEKYINSLQKYYDTDFPIAKEAIYQELGLHPILTDEEKKVLSVLGDQFTRSAIDISKEVKLPYTKVETALESLLAKNLIIGSELDGRPTFLNSGLTYANFVIDNVEVTKKKGETISGWEIVSFAKGAVIIKKEDVVKKVTSGSVIEYRYSKSNKSPFEKTQYYYAGMNGKGSYLGRQESEDKKYRFKRDVIKKGSSRRGIAIFYGVSPETDFMAIVVSGLVNPIVRRYKLVTARNEVLMIGYKIPGDELSIHRKQLQPLYKKWEVLSTRVVRTYEKK</sequence>
<reference evidence="1 2" key="1">
    <citation type="submission" date="2019-08" db="EMBL/GenBank/DDBJ databases">
        <title>Complete genome sequence of Candidatus Uab amorphum.</title>
        <authorList>
            <person name="Shiratori T."/>
            <person name="Suzuki S."/>
            <person name="Kakizawa Y."/>
            <person name="Ishida K."/>
        </authorList>
    </citation>
    <scope>NUCLEOTIDE SEQUENCE [LARGE SCALE GENOMIC DNA]</scope>
    <source>
        <strain evidence="1 2">SRT547</strain>
    </source>
</reference>
<organism evidence="1 2">
    <name type="scientific">Uabimicrobium amorphum</name>
    <dbReference type="NCBI Taxonomy" id="2596890"/>
    <lineage>
        <taxon>Bacteria</taxon>
        <taxon>Pseudomonadati</taxon>
        <taxon>Planctomycetota</taxon>
        <taxon>Candidatus Uabimicrobiia</taxon>
        <taxon>Candidatus Uabimicrobiales</taxon>
        <taxon>Candidatus Uabimicrobiaceae</taxon>
        <taxon>Candidatus Uabimicrobium</taxon>
    </lineage>
</organism>